<feature type="compositionally biased region" description="Basic residues" evidence="1">
    <location>
        <begin position="16"/>
        <end position="30"/>
    </location>
</feature>
<evidence type="ECO:0000313" key="2">
    <source>
        <dbReference type="EMBL" id="EGP82471.1"/>
    </source>
</evidence>
<reference evidence="2 3" key="1">
    <citation type="journal article" date="2011" name="PLoS Genet.">
        <title>Finished genome of the fungal wheat pathogen Mycosphaerella graminicola reveals dispensome structure, chromosome plasticity, and stealth pathogenesis.</title>
        <authorList>
            <person name="Goodwin S.B."/>
            <person name="Ben M'barek S."/>
            <person name="Dhillon B."/>
            <person name="Wittenberg A.H.J."/>
            <person name="Crane C.F."/>
            <person name="Hane J.K."/>
            <person name="Foster A.J."/>
            <person name="Van der Lee T.A.J."/>
            <person name="Grimwood J."/>
            <person name="Aerts A."/>
            <person name="Antoniw J."/>
            <person name="Bailey A."/>
            <person name="Bluhm B."/>
            <person name="Bowler J."/>
            <person name="Bristow J."/>
            <person name="van der Burgt A."/>
            <person name="Canto-Canche B."/>
            <person name="Churchill A.C.L."/>
            <person name="Conde-Ferraez L."/>
            <person name="Cools H.J."/>
            <person name="Coutinho P.M."/>
            <person name="Csukai M."/>
            <person name="Dehal P."/>
            <person name="De Wit P."/>
            <person name="Donzelli B."/>
            <person name="van de Geest H.C."/>
            <person name="van Ham R.C.H.J."/>
            <person name="Hammond-Kosack K.E."/>
            <person name="Henrissat B."/>
            <person name="Kilian A."/>
            <person name="Kobayashi A.K."/>
            <person name="Koopmann E."/>
            <person name="Kourmpetis Y."/>
            <person name="Kuzniar A."/>
            <person name="Lindquist E."/>
            <person name="Lombard V."/>
            <person name="Maliepaard C."/>
            <person name="Martins N."/>
            <person name="Mehrabi R."/>
            <person name="Nap J.P.H."/>
            <person name="Ponomarenko A."/>
            <person name="Rudd J.J."/>
            <person name="Salamov A."/>
            <person name="Schmutz J."/>
            <person name="Schouten H.J."/>
            <person name="Shapiro H."/>
            <person name="Stergiopoulos I."/>
            <person name="Torriani S.F.F."/>
            <person name="Tu H."/>
            <person name="de Vries R.P."/>
            <person name="Waalwijk C."/>
            <person name="Ware S.B."/>
            <person name="Wiebenga A."/>
            <person name="Zwiers L.-H."/>
            <person name="Oliver R.P."/>
            <person name="Grigoriev I.V."/>
            <person name="Kema G.H.J."/>
        </authorList>
    </citation>
    <scope>NUCLEOTIDE SEQUENCE [LARGE SCALE GENOMIC DNA]</scope>
    <source>
        <strain evidence="3">CBS 115943 / IPO323</strain>
    </source>
</reference>
<keyword evidence="3" id="KW-1185">Reference proteome</keyword>
<feature type="compositionally biased region" description="Acidic residues" evidence="1">
    <location>
        <begin position="158"/>
        <end position="167"/>
    </location>
</feature>
<gene>
    <name evidence="2" type="ORF">MYCGRDRAFT_97555</name>
</gene>
<feature type="region of interest" description="Disordered" evidence="1">
    <location>
        <begin position="211"/>
        <end position="269"/>
    </location>
</feature>
<dbReference type="KEGG" id="ztr:MYCGRDRAFT_97555"/>
<name>F9XQL2_ZYMTI</name>
<feature type="compositionally biased region" description="Polar residues" evidence="1">
    <location>
        <begin position="169"/>
        <end position="178"/>
    </location>
</feature>
<protein>
    <submittedName>
        <fullName evidence="2">Uncharacterized protein</fullName>
    </submittedName>
</protein>
<dbReference type="RefSeq" id="XP_003847495.1">
    <property type="nucleotide sequence ID" value="XM_003847447.1"/>
</dbReference>
<dbReference type="AlphaFoldDB" id="F9XQL2"/>
<feature type="region of interest" description="Disordered" evidence="1">
    <location>
        <begin position="1"/>
        <end position="52"/>
    </location>
</feature>
<feature type="region of interest" description="Disordered" evidence="1">
    <location>
        <begin position="158"/>
        <end position="192"/>
    </location>
</feature>
<sequence length="329" mass="36531">MIGEDEPSYDHDMELKKRKSASKTRKSRTPRPRDSRARSAQGGALHLRADGHRAQRPHRCAVITPVNYTGFYESIRFIRGRFLLPSRVYVVTATTKDRDGVLTSFILIAMTYSITKNPTSTHTLRISGEKNTQTPTVLWWSWLMLKFPFLLPNDSFADEEEAEDEDMQSIATDESANGSAEEDDEDSASIPIPPQVYVVSTITKDCDGAVTSIMPTPRILPTITPTASSTERNVTPTPQTAPPVQHPSATTLTSISPPSPRPQNSHQDHLAARAASLRMLDATEGSTRYNDSPDDEATATTAVSDRAGVFYVEAKLNRRYIKYIKACRF</sequence>
<proteinExistence type="predicted"/>
<dbReference type="EMBL" id="CM001209">
    <property type="protein sequence ID" value="EGP82471.1"/>
    <property type="molecule type" value="Genomic_DNA"/>
</dbReference>
<dbReference type="InParanoid" id="F9XQL2"/>
<accession>F9XQL2</accession>
<evidence type="ECO:0000313" key="3">
    <source>
        <dbReference type="Proteomes" id="UP000008062"/>
    </source>
</evidence>
<organism evidence="2 3">
    <name type="scientific">Zymoseptoria tritici (strain CBS 115943 / IPO323)</name>
    <name type="common">Speckled leaf blotch fungus</name>
    <name type="synonym">Septoria tritici</name>
    <dbReference type="NCBI Taxonomy" id="336722"/>
    <lineage>
        <taxon>Eukaryota</taxon>
        <taxon>Fungi</taxon>
        <taxon>Dikarya</taxon>
        <taxon>Ascomycota</taxon>
        <taxon>Pezizomycotina</taxon>
        <taxon>Dothideomycetes</taxon>
        <taxon>Dothideomycetidae</taxon>
        <taxon>Mycosphaerellales</taxon>
        <taxon>Mycosphaerellaceae</taxon>
        <taxon>Zymoseptoria</taxon>
    </lineage>
</organism>
<dbReference type="GeneID" id="13400606"/>
<dbReference type="HOGENOM" id="CLU_845208_0_0_1"/>
<feature type="compositionally biased region" description="Low complexity" evidence="1">
    <location>
        <begin position="213"/>
        <end position="226"/>
    </location>
</feature>
<dbReference type="Proteomes" id="UP000008062">
    <property type="component" value="Chromosome 14"/>
</dbReference>
<evidence type="ECO:0000256" key="1">
    <source>
        <dbReference type="SAM" id="MobiDB-lite"/>
    </source>
</evidence>